<dbReference type="EMBL" id="MHKK01000015">
    <property type="protein sequence ID" value="OGY90203.1"/>
    <property type="molecule type" value="Genomic_DNA"/>
</dbReference>
<dbReference type="GO" id="GO:0008483">
    <property type="term" value="F:transaminase activity"/>
    <property type="evidence" value="ECO:0007669"/>
    <property type="project" value="TreeGrafter"/>
</dbReference>
<evidence type="ECO:0000256" key="1">
    <source>
        <dbReference type="PIRSR" id="PIRSR000390-1"/>
    </source>
</evidence>
<evidence type="ECO:0000313" key="4">
    <source>
        <dbReference type="EMBL" id="OGY90203.1"/>
    </source>
</evidence>
<gene>
    <name evidence="4" type="ORF">A2677_04205</name>
</gene>
<dbReference type="InterPro" id="IPR015421">
    <property type="entry name" value="PyrdxlP-dep_Trfase_major"/>
</dbReference>
<protein>
    <submittedName>
        <fullName evidence="4">UDP-4-amino-4, 6-dideoxy-N-acetyl-beta-L-altrosamine transaminase</fullName>
    </submittedName>
</protein>
<proteinExistence type="inferred from homology"/>
<organism evidence="4 5">
    <name type="scientific">Candidatus Komeilibacteria bacterium RIFCSPHIGHO2_01_FULL_52_14</name>
    <dbReference type="NCBI Taxonomy" id="1798549"/>
    <lineage>
        <taxon>Bacteria</taxon>
        <taxon>Candidatus Komeiliibacteriota</taxon>
    </lineage>
</organism>
<accession>A0A1G2BM10</accession>
<name>A0A1G2BM10_9BACT</name>
<comment type="similarity">
    <text evidence="3">Belongs to the DegT/DnrJ/EryC1 family.</text>
</comment>
<dbReference type="Gene3D" id="3.90.1150.10">
    <property type="entry name" value="Aspartate Aminotransferase, domain 1"/>
    <property type="match status" value="1"/>
</dbReference>
<dbReference type="Gene3D" id="3.40.640.10">
    <property type="entry name" value="Type I PLP-dependent aspartate aminotransferase-like (Major domain)"/>
    <property type="match status" value="1"/>
</dbReference>
<feature type="active site" description="Proton acceptor" evidence="1">
    <location>
        <position position="180"/>
    </location>
</feature>
<dbReference type="InterPro" id="IPR020026">
    <property type="entry name" value="PseC"/>
</dbReference>
<dbReference type="GO" id="GO:0030170">
    <property type="term" value="F:pyridoxal phosphate binding"/>
    <property type="evidence" value="ECO:0007669"/>
    <property type="project" value="TreeGrafter"/>
</dbReference>
<dbReference type="PANTHER" id="PTHR30244">
    <property type="entry name" value="TRANSAMINASE"/>
    <property type="match status" value="1"/>
</dbReference>
<dbReference type="SUPFAM" id="SSF53383">
    <property type="entry name" value="PLP-dependent transferases"/>
    <property type="match status" value="1"/>
</dbReference>
<dbReference type="CDD" id="cd00616">
    <property type="entry name" value="AHBA_syn"/>
    <property type="match status" value="1"/>
</dbReference>
<dbReference type="InterPro" id="IPR000653">
    <property type="entry name" value="DegT/StrS_aminotransferase"/>
</dbReference>
<sequence>MIPYGRQSIDTSDIKAADTVLASDWLTQGPKVEEFEKKLAAYCGARFAVVTANGTAALIAAYRAAGLAAGDEFITTPLTFPATANAGVWLGARPVFVDVEPETGNIDASQIESAITPKTKLIAPVDFTGRPCDLELIRDIATRQKLAVVEDACQALGASYKGQKIGSISDCTVFSFHPVKSITTGEGGAILTNSEEKYKRMKAFVSHGVVKENFVNESHGDWYFEMQDLGLNFRLTDFQCALGISQLSRIKKLLERRREIADRYRVALASLTSIALPPEDDAVRTSAWHLFVIRLQGALVQRKAAIFHELRQQGIGVQVHHIPTHLHPYYAKLGYRKGALPKAERFYEAALSLPMYPDLTEQDQKQVVDTVKKVLI</sequence>
<evidence type="ECO:0000256" key="3">
    <source>
        <dbReference type="RuleBase" id="RU004508"/>
    </source>
</evidence>
<evidence type="ECO:0000313" key="5">
    <source>
        <dbReference type="Proteomes" id="UP000177817"/>
    </source>
</evidence>
<dbReference type="GO" id="GO:0000271">
    <property type="term" value="P:polysaccharide biosynthetic process"/>
    <property type="evidence" value="ECO:0007669"/>
    <property type="project" value="TreeGrafter"/>
</dbReference>
<dbReference type="PIRSF" id="PIRSF000390">
    <property type="entry name" value="PLP_StrS"/>
    <property type="match status" value="1"/>
</dbReference>
<dbReference type="PANTHER" id="PTHR30244:SF34">
    <property type="entry name" value="DTDP-4-AMINO-4,6-DIDEOXYGALACTOSE TRANSAMINASE"/>
    <property type="match status" value="1"/>
</dbReference>
<comment type="caution">
    <text evidence="4">The sequence shown here is derived from an EMBL/GenBank/DDBJ whole genome shotgun (WGS) entry which is preliminary data.</text>
</comment>
<dbReference type="NCBIfam" id="TIGR03588">
    <property type="entry name" value="PseC"/>
    <property type="match status" value="1"/>
</dbReference>
<dbReference type="InterPro" id="IPR015424">
    <property type="entry name" value="PyrdxlP-dep_Trfase"/>
</dbReference>
<dbReference type="AlphaFoldDB" id="A0A1G2BM10"/>
<dbReference type="InterPro" id="IPR015422">
    <property type="entry name" value="PyrdxlP-dep_Trfase_small"/>
</dbReference>
<feature type="modified residue" description="N6-(pyridoxal phosphate)lysine" evidence="2">
    <location>
        <position position="180"/>
    </location>
</feature>
<dbReference type="Proteomes" id="UP000177817">
    <property type="component" value="Unassembled WGS sequence"/>
</dbReference>
<keyword evidence="2 3" id="KW-0663">Pyridoxal phosphate</keyword>
<dbReference type="Pfam" id="PF01041">
    <property type="entry name" value="DegT_DnrJ_EryC1"/>
    <property type="match status" value="1"/>
</dbReference>
<reference evidence="4 5" key="1">
    <citation type="journal article" date="2016" name="Nat. Commun.">
        <title>Thousands of microbial genomes shed light on interconnected biogeochemical processes in an aquifer system.</title>
        <authorList>
            <person name="Anantharaman K."/>
            <person name="Brown C.T."/>
            <person name="Hug L.A."/>
            <person name="Sharon I."/>
            <person name="Castelle C.J."/>
            <person name="Probst A.J."/>
            <person name="Thomas B.C."/>
            <person name="Singh A."/>
            <person name="Wilkins M.J."/>
            <person name="Karaoz U."/>
            <person name="Brodie E.L."/>
            <person name="Williams K.H."/>
            <person name="Hubbard S.S."/>
            <person name="Banfield J.F."/>
        </authorList>
    </citation>
    <scope>NUCLEOTIDE SEQUENCE [LARGE SCALE GENOMIC DNA]</scope>
</reference>
<evidence type="ECO:0000256" key="2">
    <source>
        <dbReference type="PIRSR" id="PIRSR000390-2"/>
    </source>
</evidence>